<dbReference type="SUPFAM" id="SSF46458">
    <property type="entry name" value="Globin-like"/>
    <property type="match status" value="1"/>
</dbReference>
<keyword evidence="2 7" id="KW-0813">Transport</keyword>
<comment type="cofactor">
    <cofactor evidence="8">
        <name>heme</name>
        <dbReference type="ChEBI" id="CHEBI:30413"/>
    </cofactor>
    <text evidence="8">Binds 1 heme group per subunit.</text>
</comment>
<dbReference type="GO" id="GO:0005344">
    <property type="term" value="F:oxygen carrier activity"/>
    <property type="evidence" value="ECO:0007669"/>
    <property type="project" value="UniProtKB-UniRule"/>
</dbReference>
<dbReference type="GO" id="GO:0019825">
    <property type="term" value="F:oxygen binding"/>
    <property type="evidence" value="ECO:0007669"/>
    <property type="project" value="InterPro"/>
</dbReference>
<reference evidence="10 11" key="1">
    <citation type="journal article" date="2022" name="Int. J. Syst. Evol. Microbiol.">
        <title>&lt;i&gt;Sideroxyarcus emersonii&lt;/i&gt; gen. nov. sp. nov., a neutrophilic, microaerobic iron- and thiosulfate-oxidizing bacterium isolated from iron-rich wetland sediment.</title>
        <authorList>
            <person name="Kato S."/>
            <person name="Itoh T."/>
            <person name="Iino T."/>
            <person name="Ohkuma M."/>
        </authorList>
    </citation>
    <scope>NUCLEOTIDE SEQUENCE [LARGE SCALE GENOMIC DNA]</scope>
    <source>
        <strain evidence="10 11">MIZ01</strain>
    </source>
</reference>
<evidence type="ECO:0000256" key="5">
    <source>
        <dbReference type="ARBA" id="ARBA00022723"/>
    </source>
</evidence>
<dbReference type="CDD" id="cd00454">
    <property type="entry name" value="TrHb1_N"/>
    <property type="match status" value="1"/>
</dbReference>
<evidence type="ECO:0000256" key="2">
    <source>
        <dbReference type="ARBA" id="ARBA00022448"/>
    </source>
</evidence>
<evidence type="ECO:0000256" key="4">
    <source>
        <dbReference type="ARBA" id="ARBA00022621"/>
    </source>
</evidence>
<keyword evidence="3 7" id="KW-0349">Heme</keyword>
<dbReference type="InterPro" id="IPR019795">
    <property type="entry name" value="Globin_bac-like_CS"/>
</dbReference>
<evidence type="ECO:0000256" key="9">
    <source>
        <dbReference type="PIRSR" id="PIRSR601486-1"/>
    </source>
</evidence>
<proteinExistence type="inferred from homology"/>
<evidence type="ECO:0000313" key="11">
    <source>
        <dbReference type="Proteomes" id="UP001320326"/>
    </source>
</evidence>
<dbReference type="InterPro" id="IPR016339">
    <property type="entry name" value="Hemoglobin_trunc_I"/>
</dbReference>
<protein>
    <recommendedName>
        <fullName evidence="7">Group 1 truncated hemoglobin</fullName>
    </recommendedName>
</protein>
<dbReference type="Pfam" id="PF01152">
    <property type="entry name" value="Bac_globin"/>
    <property type="match status" value="1"/>
</dbReference>
<keyword evidence="6 7" id="KW-0408">Iron</keyword>
<dbReference type="InterPro" id="IPR012292">
    <property type="entry name" value="Globin/Proto"/>
</dbReference>
<gene>
    <name evidence="10" type="ORF">MIZ01_1755</name>
</gene>
<evidence type="ECO:0000256" key="7">
    <source>
        <dbReference type="PIRNR" id="PIRNR002030"/>
    </source>
</evidence>
<dbReference type="GO" id="GO:0046872">
    <property type="term" value="F:metal ion binding"/>
    <property type="evidence" value="ECO:0007669"/>
    <property type="project" value="UniProtKB-UniRule"/>
</dbReference>
<keyword evidence="4 7" id="KW-0561">Oxygen transport</keyword>
<dbReference type="InterPro" id="IPR001486">
    <property type="entry name" value="Hemoglobin_trunc"/>
</dbReference>
<evidence type="ECO:0000256" key="3">
    <source>
        <dbReference type="ARBA" id="ARBA00022617"/>
    </source>
</evidence>
<dbReference type="PROSITE" id="PS01213">
    <property type="entry name" value="GLOBIN_FAM_2"/>
    <property type="match status" value="1"/>
</dbReference>
<keyword evidence="11" id="KW-1185">Reference proteome</keyword>
<dbReference type="GO" id="GO:0020037">
    <property type="term" value="F:heme binding"/>
    <property type="evidence" value="ECO:0007669"/>
    <property type="project" value="InterPro"/>
</dbReference>
<name>A0AAN1XAU7_9PROT</name>
<dbReference type="KEGG" id="seme:MIZ01_1755"/>
<dbReference type="AlphaFoldDB" id="A0AAN1XAU7"/>
<evidence type="ECO:0000256" key="8">
    <source>
        <dbReference type="PIRSR" id="PIRSR002030-1"/>
    </source>
</evidence>
<feature type="binding site" description="distal binding residue" evidence="9">
    <location>
        <position position="103"/>
    </location>
    <ligand>
        <name>heme</name>
        <dbReference type="ChEBI" id="CHEBI:30413"/>
    </ligand>
    <ligandPart>
        <name>Fe</name>
        <dbReference type="ChEBI" id="CHEBI:18248"/>
    </ligandPart>
</feature>
<sequence>MGSFGVVIFVFLPFILLALMILLAGKPQPAVASGQSIYQQLGGEAAVNAAVDIFYRKVLKDARISHFFAGVDMDKQAAKQKAFLTMAFGGPHKYTGEDMRRGHAHLVKQGLNDSHFDAVMEHLGGTLKELNVPGHLIAQCAAIAESTRKDVLGK</sequence>
<evidence type="ECO:0000313" key="10">
    <source>
        <dbReference type="EMBL" id="BCK87958.1"/>
    </source>
</evidence>
<dbReference type="Proteomes" id="UP001320326">
    <property type="component" value="Chromosome"/>
</dbReference>
<evidence type="ECO:0000256" key="6">
    <source>
        <dbReference type="ARBA" id="ARBA00023004"/>
    </source>
</evidence>
<dbReference type="InterPro" id="IPR009050">
    <property type="entry name" value="Globin-like_sf"/>
</dbReference>
<keyword evidence="5 7" id="KW-0479">Metal-binding</keyword>
<dbReference type="EMBL" id="AP023423">
    <property type="protein sequence ID" value="BCK87958.1"/>
    <property type="molecule type" value="Genomic_DNA"/>
</dbReference>
<organism evidence="10 11">
    <name type="scientific">Sideroxyarcus emersonii</name>
    <dbReference type="NCBI Taxonomy" id="2764705"/>
    <lineage>
        <taxon>Bacteria</taxon>
        <taxon>Pseudomonadati</taxon>
        <taxon>Pseudomonadota</taxon>
        <taxon>Betaproteobacteria</taxon>
        <taxon>Nitrosomonadales</taxon>
        <taxon>Gallionellaceae</taxon>
        <taxon>Sideroxyarcus</taxon>
    </lineage>
</organism>
<evidence type="ECO:0000256" key="1">
    <source>
        <dbReference type="ARBA" id="ARBA00009660"/>
    </source>
</evidence>
<comment type="similarity">
    <text evidence="1 7">Belongs to the truncated hemoglobin family. Group I subfamily.</text>
</comment>
<dbReference type="PIRSF" id="PIRSF002030">
    <property type="entry name" value="Globin_Protozoa/Cyanobacteria"/>
    <property type="match status" value="1"/>
</dbReference>
<feature type="binding site" description="proximal binding residue" evidence="8">
    <location>
        <position position="103"/>
    </location>
    <ligand>
        <name>heme</name>
        <dbReference type="ChEBI" id="CHEBI:30413"/>
    </ligand>
    <ligandPart>
        <name>Fe</name>
        <dbReference type="ChEBI" id="CHEBI:18248"/>
    </ligandPart>
</feature>
<accession>A0AAN1XAU7</accession>
<dbReference type="Gene3D" id="1.10.490.10">
    <property type="entry name" value="Globins"/>
    <property type="match status" value="1"/>
</dbReference>